<gene>
    <name evidence="1" type="ORF">LCGC14_0976940</name>
</gene>
<organism evidence="1">
    <name type="scientific">marine sediment metagenome</name>
    <dbReference type="NCBI Taxonomy" id="412755"/>
    <lineage>
        <taxon>unclassified sequences</taxon>
        <taxon>metagenomes</taxon>
        <taxon>ecological metagenomes</taxon>
    </lineage>
</organism>
<dbReference type="Pfam" id="PF01904">
    <property type="entry name" value="DUF72"/>
    <property type="match status" value="1"/>
</dbReference>
<accession>A0A0F9RGH0</accession>
<dbReference type="SUPFAM" id="SSF117396">
    <property type="entry name" value="TM1631-like"/>
    <property type="match status" value="1"/>
</dbReference>
<dbReference type="PANTHER" id="PTHR30348:SF4">
    <property type="entry name" value="DUF72 DOMAIN-CONTAINING PROTEIN"/>
    <property type="match status" value="1"/>
</dbReference>
<dbReference type="AlphaFoldDB" id="A0A0F9RGH0"/>
<evidence type="ECO:0000313" key="1">
    <source>
        <dbReference type="EMBL" id="KKN16328.1"/>
    </source>
</evidence>
<name>A0A0F9RGH0_9ZZZZ</name>
<proteinExistence type="predicted"/>
<dbReference type="Gene3D" id="3.20.20.410">
    <property type="entry name" value="Protein of unknown function UPF0759"/>
    <property type="match status" value="1"/>
</dbReference>
<dbReference type="PANTHER" id="PTHR30348">
    <property type="entry name" value="UNCHARACTERIZED PROTEIN YECE"/>
    <property type="match status" value="1"/>
</dbReference>
<dbReference type="InterPro" id="IPR036520">
    <property type="entry name" value="UPF0759_sf"/>
</dbReference>
<dbReference type="EMBL" id="LAZR01003623">
    <property type="protein sequence ID" value="KKN16328.1"/>
    <property type="molecule type" value="Genomic_DNA"/>
</dbReference>
<comment type="caution">
    <text evidence="1">The sequence shown here is derived from an EMBL/GenBank/DDBJ whole genome shotgun (WGS) entry which is preliminary data.</text>
</comment>
<sequence length="289" mass="34365">MKENILIGTSGWGYDEWVGPFYPKKLRKEDFLSYYSEVFYTNEINTTFYNIPSRRVVENWVRKTPENFLFSVKIPQTVTHLHKLDTDLCLDNLNYFVKIMKPLIESGKLLSFLIQLPPSFKKEKHYNNLKDFFDNWPGNPESDNYFLVVEFRDKSWMDDEIFHYLKNNKLTYCVVIEPLLPPRMDVTNPNFAYIRFHGYGKNIWFDYCFSEEEIKIWAQSIKYLIQNAKTIGIYFNNHFSGYATKNSLMLMKELEIQPKNSPEDVSILDIKKKTGEYSKGQIGLDKFFK</sequence>
<protein>
    <recommendedName>
        <fullName evidence="2">DUF72 domain-containing protein</fullName>
    </recommendedName>
</protein>
<reference evidence="1" key="1">
    <citation type="journal article" date="2015" name="Nature">
        <title>Complex archaea that bridge the gap between prokaryotes and eukaryotes.</title>
        <authorList>
            <person name="Spang A."/>
            <person name="Saw J.H."/>
            <person name="Jorgensen S.L."/>
            <person name="Zaremba-Niedzwiedzka K."/>
            <person name="Martijn J."/>
            <person name="Lind A.E."/>
            <person name="van Eijk R."/>
            <person name="Schleper C."/>
            <person name="Guy L."/>
            <person name="Ettema T.J."/>
        </authorList>
    </citation>
    <scope>NUCLEOTIDE SEQUENCE</scope>
</reference>
<dbReference type="InterPro" id="IPR002763">
    <property type="entry name" value="DUF72"/>
</dbReference>
<evidence type="ECO:0008006" key="2">
    <source>
        <dbReference type="Google" id="ProtNLM"/>
    </source>
</evidence>